<evidence type="ECO:0000256" key="1">
    <source>
        <dbReference type="ARBA" id="ARBA00004123"/>
    </source>
</evidence>
<dbReference type="AlphaFoldDB" id="K8F8T8"/>
<dbReference type="GeneID" id="19013486"/>
<dbReference type="Gene3D" id="1.20.1250.40">
    <property type="match status" value="1"/>
</dbReference>
<dbReference type="InterPro" id="IPR038324">
    <property type="entry name" value="Rpb4/RPC9_sf"/>
</dbReference>
<gene>
    <name evidence="5" type="ordered locus">Bathy10g04100</name>
</gene>
<comment type="subcellular location">
    <subcellularLocation>
        <location evidence="1">Nucleus</location>
    </subcellularLocation>
</comment>
<dbReference type="GO" id="GO:0030880">
    <property type="term" value="C:RNA polymerase complex"/>
    <property type="evidence" value="ECO:0007669"/>
    <property type="project" value="InterPro"/>
</dbReference>
<dbReference type="InterPro" id="IPR010997">
    <property type="entry name" value="HRDC-like_sf"/>
</dbReference>
<evidence type="ECO:0000313" key="5">
    <source>
        <dbReference type="EMBL" id="CCO18013.1"/>
    </source>
</evidence>
<keyword evidence="2" id="KW-0539">Nucleus</keyword>
<dbReference type="OrthoDB" id="2186918at2759"/>
<dbReference type="KEGG" id="bpg:Bathy10g04100"/>
<sequence>MSGLACLKKSQTEDEDAQELKLGPDFSDAQCLSISEVRLVMEAMIYDYNNRNEDASSTNTQVFEKTLKYVQRFGGNVSQEAVQLIRDMLTKQNGLHTFEAAVVSNLRPVDYDEAKTLVPSLEAEGRASEEQIQRMLDEMANVRRFE</sequence>
<proteinExistence type="inferred from homology"/>
<evidence type="ECO:0000313" key="6">
    <source>
        <dbReference type="Proteomes" id="UP000198341"/>
    </source>
</evidence>
<dbReference type="SUPFAM" id="SSF47819">
    <property type="entry name" value="HRDC-like"/>
    <property type="match status" value="1"/>
</dbReference>
<name>K8F8T8_9CHLO</name>
<dbReference type="Pfam" id="PF03874">
    <property type="entry name" value="RNA_pol_Rpb4"/>
    <property type="match status" value="1"/>
</dbReference>
<dbReference type="RefSeq" id="XP_007510480.1">
    <property type="nucleotide sequence ID" value="XM_007510418.1"/>
</dbReference>
<dbReference type="GO" id="GO:0005634">
    <property type="term" value="C:nucleus"/>
    <property type="evidence" value="ECO:0007669"/>
    <property type="project" value="UniProtKB-SubCell"/>
</dbReference>
<keyword evidence="6" id="KW-1185">Reference proteome</keyword>
<dbReference type="PANTHER" id="PTHR21297">
    <property type="entry name" value="DNA-DIRECTED RNA POLYMERASE II"/>
    <property type="match status" value="1"/>
</dbReference>
<protein>
    <recommendedName>
        <fullName evidence="4">RNA polymerase Rpb4/RPC9 core domain-containing protein</fullName>
    </recommendedName>
</protein>
<organism evidence="5 6">
    <name type="scientific">Bathycoccus prasinos</name>
    <dbReference type="NCBI Taxonomy" id="41875"/>
    <lineage>
        <taxon>Eukaryota</taxon>
        <taxon>Viridiplantae</taxon>
        <taxon>Chlorophyta</taxon>
        <taxon>Mamiellophyceae</taxon>
        <taxon>Mamiellales</taxon>
        <taxon>Bathycoccaceae</taxon>
        <taxon>Bathycoccus</taxon>
    </lineage>
</organism>
<dbReference type="InterPro" id="IPR006590">
    <property type="entry name" value="RNA_pol_Rpb4/RPC9_core"/>
</dbReference>
<dbReference type="GO" id="GO:0006352">
    <property type="term" value="P:DNA-templated transcription initiation"/>
    <property type="evidence" value="ECO:0007669"/>
    <property type="project" value="InterPro"/>
</dbReference>
<reference evidence="5 6" key="1">
    <citation type="submission" date="2011-10" db="EMBL/GenBank/DDBJ databases">
        <authorList>
            <person name="Genoscope - CEA"/>
        </authorList>
    </citation>
    <scope>NUCLEOTIDE SEQUENCE [LARGE SCALE GENOMIC DNA]</scope>
    <source>
        <strain evidence="5 6">RCC 1105</strain>
    </source>
</reference>
<accession>K8F8T8</accession>
<dbReference type="eggNOG" id="KOG2351">
    <property type="taxonomic scope" value="Eukaryota"/>
</dbReference>
<dbReference type="SMART" id="SM00657">
    <property type="entry name" value="RPOL4c"/>
    <property type="match status" value="1"/>
</dbReference>
<dbReference type="InterPro" id="IPR005574">
    <property type="entry name" value="Rpb4/RPC9"/>
</dbReference>
<dbReference type="STRING" id="41875.K8F8T8"/>
<dbReference type="EMBL" id="FO082269">
    <property type="protein sequence ID" value="CCO18013.1"/>
    <property type="molecule type" value="Genomic_DNA"/>
</dbReference>
<comment type="similarity">
    <text evidence="3">Belongs to the eukaryotic RPB4 RNA polymerase subunit family.</text>
</comment>
<evidence type="ECO:0000259" key="4">
    <source>
        <dbReference type="SMART" id="SM00657"/>
    </source>
</evidence>
<feature type="domain" description="RNA polymerase Rpb4/RPC9 core" evidence="4">
    <location>
        <begin position="24"/>
        <end position="146"/>
    </location>
</feature>
<dbReference type="GO" id="GO:0000166">
    <property type="term" value="F:nucleotide binding"/>
    <property type="evidence" value="ECO:0007669"/>
    <property type="project" value="InterPro"/>
</dbReference>
<evidence type="ECO:0000256" key="3">
    <source>
        <dbReference type="ARBA" id="ARBA00025724"/>
    </source>
</evidence>
<dbReference type="Proteomes" id="UP000198341">
    <property type="component" value="Chromosome 10"/>
</dbReference>
<dbReference type="InterPro" id="IPR045222">
    <property type="entry name" value="Rpb4-like"/>
</dbReference>
<evidence type="ECO:0000256" key="2">
    <source>
        <dbReference type="ARBA" id="ARBA00023242"/>
    </source>
</evidence>